<dbReference type="InterPro" id="IPR052895">
    <property type="entry name" value="HetReg/Transcr_Mod"/>
</dbReference>
<dbReference type="AlphaFoldDB" id="A0A9P9JC60"/>
<dbReference type="PANTHER" id="PTHR24148">
    <property type="entry name" value="ANKYRIN REPEAT DOMAIN-CONTAINING PROTEIN 39 HOMOLOG-RELATED"/>
    <property type="match status" value="1"/>
</dbReference>
<proteinExistence type="predicted"/>
<dbReference type="EMBL" id="JAGMUV010000006">
    <property type="protein sequence ID" value="KAH7153404.1"/>
    <property type="molecule type" value="Genomic_DNA"/>
</dbReference>
<keyword evidence="4" id="KW-1185">Reference proteome</keyword>
<evidence type="ECO:0000313" key="3">
    <source>
        <dbReference type="EMBL" id="KAH7153404.1"/>
    </source>
</evidence>
<protein>
    <submittedName>
        <fullName evidence="3">Heterokaryon incompatibility protein-domain-containing protein</fullName>
    </submittedName>
</protein>
<feature type="region of interest" description="Disordered" evidence="1">
    <location>
        <begin position="1"/>
        <end position="26"/>
    </location>
</feature>
<evidence type="ECO:0000259" key="2">
    <source>
        <dbReference type="Pfam" id="PF06985"/>
    </source>
</evidence>
<gene>
    <name evidence="3" type="ORF">EDB81DRAFT_868469</name>
</gene>
<evidence type="ECO:0000256" key="1">
    <source>
        <dbReference type="SAM" id="MobiDB-lite"/>
    </source>
</evidence>
<feature type="compositionally biased region" description="Acidic residues" evidence="1">
    <location>
        <begin position="1"/>
        <end position="18"/>
    </location>
</feature>
<dbReference type="Pfam" id="PF06985">
    <property type="entry name" value="HET"/>
    <property type="match status" value="1"/>
</dbReference>
<accession>A0A9P9JC60</accession>
<dbReference type="Proteomes" id="UP000738349">
    <property type="component" value="Unassembled WGS sequence"/>
</dbReference>
<evidence type="ECO:0000313" key="4">
    <source>
        <dbReference type="Proteomes" id="UP000738349"/>
    </source>
</evidence>
<sequence length="599" mass="67685">MAVQDEGAESESESEPEDGSTAPLFRYSPIESPTHIRVLDIHPAAGLDHPIACTLRHINLDHQPAYEALSYTWGGIDNQTGIWLNGQPFTVMENAAAALRRLRSPKQVRIIWMDAICINQRDKAEKGYQLPLMTRIYQQAQQACVWLGELTDGGLHGEIRELMNRPWWERVWIMQEAIVSKSIVIMCGGETATWDRIETAIKNSSFRAPPLEDNFGLGENKHARLFNDKYLAVNEFRQKWAQGVFHVSVYKMLYDFRGLRCSNARDRIYGFLGLTSLSSHPDFQARYKARVWREYTHLDPAPLLDWSETEPLYCAGGTMGRASVYPDTNHPALVVDGIEFDVISHLSEAWHPESDVLELSRRQVSELESWESLATAELGPACPYGGGKARRDALWRTHIADFTGDKAAPPSLGWAVECWYDHDGWAKPLADPIDLTSNIYHMGSFWSKAMQQGAVMQKMQDYVINFCKEWTMGPEKTDEELEAMGIRESFKRIGSEASGEWKVQRGACKEYGECVRRIYQACAHRRLLITARGYLGLAPWNAQVGDAVFILKGGKTPFLLRGHEGPDQGYRLVGEAFVYGIMAGEAVDLVPELKRVRLL</sequence>
<dbReference type="Pfam" id="PF26639">
    <property type="entry name" value="Het-6_barrel"/>
    <property type="match status" value="1"/>
</dbReference>
<feature type="domain" description="Heterokaryon incompatibility" evidence="2">
    <location>
        <begin position="66"/>
        <end position="151"/>
    </location>
</feature>
<reference evidence="3" key="1">
    <citation type="journal article" date="2021" name="Nat. Commun.">
        <title>Genetic determinants of endophytism in the Arabidopsis root mycobiome.</title>
        <authorList>
            <person name="Mesny F."/>
            <person name="Miyauchi S."/>
            <person name="Thiergart T."/>
            <person name="Pickel B."/>
            <person name="Atanasova L."/>
            <person name="Karlsson M."/>
            <person name="Huettel B."/>
            <person name="Barry K.W."/>
            <person name="Haridas S."/>
            <person name="Chen C."/>
            <person name="Bauer D."/>
            <person name="Andreopoulos W."/>
            <person name="Pangilinan J."/>
            <person name="LaButti K."/>
            <person name="Riley R."/>
            <person name="Lipzen A."/>
            <person name="Clum A."/>
            <person name="Drula E."/>
            <person name="Henrissat B."/>
            <person name="Kohler A."/>
            <person name="Grigoriev I.V."/>
            <person name="Martin F.M."/>
            <person name="Hacquard S."/>
        </authorList>
    </citation>
    <scope>NUCLEOTIDE SEQUENCE</scope>
    <source>
        <strain evidence="3">MPI-CAGE-AT-0147</strain>
    </source>
</reference>
<organism evidence="3 4">
    <name type="scientific">Dactylonectria macrodidyma</name>
    <dbReference type="NCBI Taxonomy" id="307937"/>
    <lineage>
        <taxon>Eukaryota</taxon>
        <taxon>Fungi</taxon>
        <taxon>Dikarya</taxon>
        <taxon>Ascomycota</taxon>
        <taxon>Pezizomycotina</taxon>
        <taxon>Sordariomycetes</taxon>
        <taxon>Hypocreomycetidae</taxon>
        <taxon>Hypocreales</taxon>
        <taxon>Nectriaceae</taxon>
        <taxon>Dactylonectria</taxon>
    </lineage>
</organism>
<name>A0A9P9JC60_9HYPO</name>
<dbReference type="OrthoDB" id="3553147at2759"/>
<dbReference type="PANTHER" id="PTHR24148:SF64">
    <property type="entry name" value="HETEROKARYON INCOMPATIBILITY DOMAIN-CONTAINING PROTEIN"/>
    <property type="match status" value="1"/>
</dbReference>
<comment type="caution">
    <text evidence="3">The sequence shown here is derived from an EMBL/GenBank/DDBJ whole genome shotgun (WGS) entry which is preliminary data.</text>
</comment>
<dbReference type="InterPro" id="IPR010730">
    <property type="entry name" value="HET"/>
</dbReference>